<protein>
    <submittedName>
        <fullName evidence="3">Tetratricopeptide repeat family protein</fullName>
    </submittedName>
</protein>
<dbReference type="OrthoDB" id="68983at2759"/>
<dbReference type="AlphaFoldDB" id="A0A9N8H2S0"/>
<dbReference type="Pfam" id="PF13424">
    <property type="entry name" value="TPR_12"/>
    <property type="match status" value="2"/>
</dbReference>
<accession>A0A9N8H2S0</accession>
<name>A0A9N8H2S0_9STRA</name>
<sequence length="479" mass="53956">MSADRRNRQPRSEDIEIDDVQTSMESTFYDIEDLRNDEPGLIRRKGINITCPIDGRMGAAYVHCVQGEENVGRATPFLSWTWGYTVGDVVDTLVAYCSASGYDPKLTFVWICSFCINQHRVVEQQKLQRSGMLRTAVEGMMLLPLNRGKHKEALQQHNMAVNIRETFLGSDHPDTALSLDGRGCALAALGDIDGALKQHEKALEIWERAPEVESKAKKALCHSFMGTAFQLKNLREAALHHFRKGLEMQELLYVRRHPETAATHHALGSVCIDLGDHETALYHLGIALSVRRSLLGDLHPETMVSQERITKVERTKNEVSVEQFLVRALLCRLHDATRLCVPLESVVKLLSKNHDKENDDEHSRKHKRAIARAGCIKAVIAAMQMHPSVVRVQVGGCSALELLAKDTDKRVAHANQVPSLMLGASQLSSELWKTIPLQHKERHVQCTTIPQNKKRMWLSDTDESSASKQRVNFQCWRCN</sequence>
<dbReference type="SUPFAM" id="SSF48452">
    <property type="entry name" value="TPR-like"/>
    <property type="match status" value="1"/>
</dbReference>
<evidence type="ECO:0000313" key="3">
    <source>
        <dbReference type="EMBL" id="CAB9497065.1"/>
    </source>
</evidence>
<dbReference type="PANTHER" id="PTHR45641:SF19">
    <property type="entry name" value="NEPHROCYSTIN-3"/>
    <property type="match status" value="1"/>
</dbReference>
<keyword evidence="1" id="KW-0677">Repeat</keyword>
<dbReference type="Proteomes" id="UP001153069">
    <property type="component" value="Unassembled WGS sequence"/>
</dbReference>
<dbReference type="EMBL" id="CAICTM010000013">
    <property type="protein sequence ID" value="CAB9497065.1"/>
    <property type="molecule type" value="Genomic_DNA"/>
</dbReference>
<organism evidence="3 4">
    <name type="scientific">Seminavis robusta</name>
    <dbReference type="NCBI Taxonomy" id="568900"/>
    <lineage>
        <taxon>Eukaryota</taxon>
        <taxon>Sar</taxon>
        <taxon>Stramenopiles</taxon>
        <taxon>Ochrophyta</taxon>
        <taxon>Bacillariophyta</taxon>
        <taxon>Bacillariophyceae</taxon>
        <taxon>Bacillariophycidae</taxon>
        <taxon>Naviculales</taxon>
        <taxon>Naviculaceae</taxon>
        <taxon>Seminavis</taxon>
    </lineage>
</organism>
<gene>
    <name evidence="3" type="ORF">SEMRO_13_G010200.1</name>
</gene>
<reference evidence="3" key="1">
    <citation type="submission" date="2020-06" db="EMBL/GenBank/DDBJ databases">
        <authorList>
            <consortium name="Plant Systems Biology data submission"/>
        </authorList>
    </citation>
    <scope>NUCLEOTIDE SEQUENCE</scope>
    <source>
        <strain evidence="3">D6</strain>
    </source>
</reference>
<dbReference type="SMART" id="SM00028">
    <property type="entry name" value="TPR"/>
    <property type="match status" value="3"/>
</dbReference>
<keyword evidence="2" id="KW-0802">TPR repeat</keyword>
<keyword evidence="4" id="KW-1185">Reference proteome</keyword>
<dbReference type="Gene3D" id="1.25.40.10">
    <property type="entry name" value="Tetratricopeptide repeat domain"/>
    <property type="match status" value="2"/>
</dbReference>
<dbReference type="InterPro" id="IPR011990">
    <property type="entry name" value="TPR-like_helical_dom_sf"/>
</dbReference>
<proteinExistence type="predicted"/>
<comment type="caution">
    <text evidence="3">The sequence shown here is derived from an EMBL/GenBank/DDBJ whole genome shotgun (WGS) entry which is preliminary data.</text>
</comment>
<dbReference type="PANTHER" id="PTHR45641">
    <property type="entry name" value="TETRATRICOPEPTIDE REPEAT PROTEIN (AFU_ORTHOLOGUE AFUA_6G03870)"/>
    <property type="match status" value="1"/>
</dbReference>
<evidence type="ECO:0000256" key="2">
    <source>
        <dbReference type="ARBA" id="ARBA00022803"/>
    </source>
</evidence>
<evidence type="ECO:0000313" key="4">
    <source>
        <dbReference type="Proteomes" id="UP001153069"/>
    </source>
</evidence>
<evidence type="ECO:0000256" key="1">
    <source>
        <dbReference type="ARBA" id="ARBA00022737"/>
    </source>
</evidence>
<dbReference type="InterPro" id="IPR019734">
    <property type="entry name" value="TPR_rpt"/>
</dbReference>